<evidence type="ECO:0000313" key="9">
    <source>
        <dbReference type="EMBL" id="WGW11030.1"/>
    </source>
</evidence>
<keyword evidence="10" id="KW-1185">Reference proteome</keyword>
<comment type="similarity">
    <text evidence="2 8">Belongs to the lactate permease family.</text>
</comment>
<dbReference type="Pfam" id="PF02652">
    <property type="entry name" value="Lactate_perm"/>
    <property type="match status" value="2"/>
</dbReference>
<feature type="transmembrane region" description="Helical" evidence="8">
    <location>
        <begin position="167"/>
        <end position="187"/>
    </location>
</feature>
<proteinExistence type="inferred from homology"/>
<dbReference type="Proteomes" id="UP001209083">
    <property type="component" value="Chromosome"/>
</dbReference>
<dbReference type="RefSeq" id="WP_349637812.1">
    <property type="nucleotide sequence ID" value="NZ_CP090958.1"/>
</dbReference>
<feature type="transmembrane region" description="Helical" evidence="8">
    <location>
        <begin position="322"/>
        <end position="339"/>
    </location>
</feature>
<comment type="subcellular location">
    <subcellularLocation>
        <location evidence="1 8">Cell membrane</location>
        <topology evidence="1 8">Multi-pass membrane protein</topology>
    </subcellularLocation>
</comment>
<evidence type="ECO:0000256" key="1">
    <source>
        <dbReference type="ARBA" id="ARBA00004651"/>
    </source>
</evidence>
<sequence length="506" mass="51522">MPAAFQSMKDQAVADSPRRSFRVMSGWLALAAAAPIGLAAVLLALRINPTLAALGSCFAAVIISLLWFPVSGPQAAAVAGSLGPSFAEVLLIVLGGIALAEVLGRSGAQEKISGWILSVCPAQGRAVILLVLGVTPFAESVTGFGLGIIVAIPILRRVGFSATRSAVIGLLGLVLVPWGSLAPGLLISARLGDVEFSSLGLHTALLTLPVLLVMVLAALYVGLGRKGVTGHLAEAVVVSLAMWLVLLAVNAFLSPPLAGVVASLTAVILVLLRSRLQAPLEFPWPVRRALLPYAVLILGLLLTSVVTTIFGLAGPWDALRSPAFWLLVTAALAPMLVGADRSIYAGLLPTVLRMWRPIGLSTAAFLLLGAILTGSGMSAYAATYVAGMGAGYLFLLPFIGAASGFITGSNTGASAMLSTSASASAHALGIDPVVTLAAQNVSASALAMAAPPKIIFAAGLANRGLPGRSAMTTKLQRAAIFRTVLGAHAVLLPLLGGLTLLLAVFG</sequence>
<feature type="transmembrane region" description="Helical" evidence="8">
    <location>
        <begin position="199"/>
        <end position="221"/>
    </location>
</feature>
<evidence type="ECO:0000256" key="6">
    <source>
        <dbReference type="ARBA" id="ARBA00022989"/>
    </source>
</evidence>
<feature type="transmembrane region" description="Helical" evidence="8">
    <location>
        <begin position="252"/>
        <end position="272"/>
    </location>
</feature>
<keyword evidence="3 8" id="KW-0813">Transport</keyword>
<evidence type="ECO:0000256" key="4">
    <source>
        <dbReference type="ARBA" id="ARBA00022475"/>
    </source>
</evidence>
<dbReference type="EMBL" id="CP090958">
    <property type="protein sequence ID" value="WGW11030.1"/>
    <property type="molecule type" value="Genomic_DNA"/>
</dbReference>
<feature type="transmembrane region" description="Helical" evidence="8">
    <location>
        <begin position="24"/>
        <end position="44"/>
    </location>
</feature>
<accession>A0ABY8QS98</accession>
<keyword evidence="6 8" id="KW-1133">Transmembrane helix</keyword>
<dbReference type="PANTHER" id="PTHR30003">
    <property type="entry name" value="L-LACTATE PERMEASE"/>
    <property type="match status" value="1"/>
</dbReference>
<name>A0ABY8QS98_9MICO</name>
<keyword evidence="5 8" id="KW-0812">Transmembrane</keyword>
<feature type="transmembrane region" description="Helical" evidence="8">
    <location>
        <begin position="479"/>
        <end position="505"/>
    </location>
</feature>
<feature type="transmembrane region" description="Helical" evidence="8">
    <location>
        <begin position="137"/>
        <end position="155"/>
    </location>
</feature>
<evidence type="ECO:0000256" key="7">
    <source>
        <dbReference type="ARBA" id="ARBA00023136"/>
    </source>
</evidence>
<organism evidence="9 10">
    <name type="scientific">Saxibacter everestensis</name>
    <dbReference type="NCBI Taxonomy" id="2909229"/>
    <lineage>
        <taxon>Bacteria</taxon>
        <taxon>Bacillati</taxon>
        <taxon>Actinomycetota</taxon>
        <taxon>Actinomycetes</taxon>
        <taxon>Micrococcales</taxon>
        <taxon>Brevibacteriaceae</taxon>
        <taxon>Saxibacter</taxon>
    </lineage>
</organism>
<reference evidence="9 10" key="1">
    <citation type="submission" date="2023-05" db="EMBL/GenBank/DDBJ databases">
        <title>Lithophilousrod everest ZFBP1038 complete genpme.</title>
        <authorList>
            <person name="Tian M."/>
        </authorList>
    </citation>
    <scope>NUCLEOTIDE SEQUENCE [LARGE SCALE GENOMIC DNA]</scope>
    <source>
        <strain evidence="9 10">ZFBP1038</strain>
    </source>
</reference>
<gene>
    <name evidence="9" type="ORF">LWF01_13080</name>
</gene>
<feature type="transmembrane region" description="Helical" evidence="8">
    <location>
        <begin position="228"/>
        <end position="246"/>
    </location>
</feature>
<feature type="transmembrane region" description="Helical" evidence="8">
    <location>
        <begin position="112"/>
        <end position="131"/>
    </location>
</feature>
<dbReference type="PANTHER" id="PTHR30003:SF0">
    <property type="entry name" value="GLYCOLATE PERMEASE GLCA-RELATED"/>
    <property type="match status" value="1"/>
</dbReference>
<keyword evidence="7 8" id="KW-0472">Membrane</keyword>
<feature type="transmembrane region" description="Helical" evidence="8">
    <location>
        <begin position="360"/>
        <end position="383"/>
    </location>
</feature>
<dbReference type="InterPro" id="IPR003804">
    <property type="entry name" value="Lactate_perm"/>
</dbReference>
<evidence type="ECO:0000256" key="5">
    <source>
        <dbReference type="ARBA" id="ARBA00022692"/>
    </source>
</evidence>
<feature type="transmembrane region" description="Helical" evidence="8">
    <location>
        <begin position="293"/>
        <end position="316"/>
    </location>
</feature>
<keyword evidence="4 8" id="KW-1003">Cell membrane</keyword>
<evidence type="ECO:0000256" key="3">
    <source>
        <dbReference type="ARBA" id="ARBA00022448"/>
    </source>
</evidence>
<feature type="transmembrane region" description="Helical" evidence="8">
    <location>
        <begin position="76"/>
        <end position="100"/>
    </location>
</feature>
<evidence type="ECO:0000313" key="10">
    <source>
        <dbReference type="Proteomes" id="UP001209083"/>
    </source>
</evidence>
<feature type="transmembrane region" description="Helical" evidence="8">
    <location>
        <begin position="389"/>
        <end position="408"/>
    </location>
</feature>
<evidence type="ECO:0000256" key="2">
    <source>
        <dbReference type="ARBA" id="ARBA00010100"/>
    </source>
</evidence>
<evidence type="ECO:0000256" key="8">
    <source>
        <dbReference type="RuleBase" id="RU365092"/>
    </source>
</evidence>
<protein>
    <recommendedName>
        <fullName evidence="8">L-lactate permease</fullName>
    </recommendedName>
</protein>
<comment type="function">
    <text evidence="8">Uptake of L-lactate across the membrane. Can also transport D-lactate and glycolate.</text>
</comment>
<feature type="transmembrane region" description="Helical" evidence="8">
    <location>
        <begin position="51"/>
        <end position="70"/>
    </location>
</feature>